<evidence type="ECO:0000313" key="4">
    <source>
        <dbReference type="EMBL" id="TDT41420.1"/>
    </source>
</evidence>
<keyword evidence="1" id="KW-1133">Transmembrane helix</keyword>
<protein>
    <submittedName>
        <fullName evidence="4">Putative secreted protein with PEP-CTERM sorting signal</fullName>
    </submittedName>
</protein>
<evidence type="ECO:0000256" key="1">
    <source>
        <dbReference type="SAM" id="Phobius"/>
    </source>
</evidence>
<gene>
    <name evidence="4" type="ORF">DES49_1503</name>
</gene>
<keyword evidence="1" id="KW-0812">Transmembrane</keyword>
<evidence type="ECO:0000313" key="5">
    <source>
        <dbReference type="Proteomes" id="UP000295830"/>
    </source>
</evidence>
<organism evidence="4 5">
    <name type="scientific">Halospina denitrificans</name>
    <dbReference type="NCBI Taxonomy" id="332522"/>
    <lineage>
        <taxon>Bacteria</taxon>
        <taxon>Pseudomonadati</taxon>
        <taxon>Pseudomonadota</taxon>
        <taxon>Gammaproteobacteria</taxon>
        <taxon>Halospina</taxon>
    </lineage>
</organism>
<reference evidence="4 5" key="1">
    <citation type="submission" date="2019-03" db="EMBL/GenBank/DDBJ databases">
        <title>Genomic Encyclopedia of Type Strains, Phase IV (KMG-IV): sequencing the most valuable type-strain genomes for metagenomic binning, comparative biology and taxonomic classification.</title>
        <authorList>
            <person name="Goeker M."/>
        </authorList>
    </citation>
    <scope>NUCLEOTIDE SEQUENCE [LARGE SCALE GENOMIC DNA]</scope>
    <source>
        <strain evidence="4 5">DSM 15505</strain>
    </source>
</reference>
<comment type="caution">
    <text evidence="4">The sequence shown here is derived from an EMBL/GenBank/DDBJ whole genome shotgun (WGS) entry which is preliminary data.</text>
</comment>
<dbReference type="OrthoDB" id="6367775at2"/>
<sequence>MKWIAALALVFFSLSASASLITYSYSDPIGNRYETHEAVGIFSVDSQKRRLVSFDFVSQPVAFSWQGSVPLMYEQPVSNESKLFENGFKPVTWDKFDFFLFFDLFSLEAGQDIFHNIDRTHPYEGASVSGPAGDFWLQGRFNKVRTAKVPEPAAIGLLALGLVLFGFLRHRHRTGSAWF</sequence>
<dbReference type="Pfam" id="PF07589">
    <property type="entry name" value="PEP-CTERM"/>
    <property type="match status" value="1"/>
</dbReference>
<feature type="chain" id="PRO_5020671753" evidence="2">
    <location>
        <begin position="19"/>
        <end position="179"/>
    </location>
</feature>
<evidence type="ECO:0000256" key="2">
    <source>
        <dbReference type="SAM" id="SignalP"/>
    </source>
</evidence>
<keyword evidence="1" id="KW-0472">Membrane</keyword>
<feature type="signal peptide" evidence="2">
    <location>
        <begin position="1"/>
        <end position="18"/>
    </location>
</feature>
<dbReference type="Proteomes" id="UP000295830">
    <property type="component" value="Unassembled WGS sequence"/>
</dbReference>
<dbReference type="EMBL" id="SOAX01000003">
    <property type="protein sequence ID" value="TDT41420.1"/>
    <property type="molecule type" value="Genomic_DNA"/>
</dbReference>
<evidence type="ECO:0000259" key="3">
    <source>
        <dbReference type="Pfam" id="PF07589"/>
    </source>
</evidence>
<proteinExistence type="predicted"/>
<dbReference type="RefSeq" id="WP_133735788.1">
    <property type="nucleotide sequence ID" value="NZ_SOAX01000003.1"/>
</dbReference>
<dbReference type="InterPro" id="IPR013424">
    <property type="entry name" value="Ice-binding_C"/>
</dbReference>
<name>A0A4R7JT37_9GAMM</name>
<dbReference type="AlphaFoldDB" id="A0A4R7JT37"/>
<keyword evidence="5" id="KW-1185">Reference proteome</keyword>
<dbReference type="NCBIfam" id="TIGR02595">
    <property type="entry name" value="PEP_CTERM"/>
    <property type="match status" value="1"/>
</dbReference>
<accession>A0A4R7JT37</accession>
<keyword evidence="2" id="KW-0732">Signal</keyword>
<feature type="domain" description="Ice-binding protein C-terminal" evidence="3">
    <location>
        <begin position="149"/>
        <end position="171"/>
    </location>
</feature>
<feature type="transmembrane region" description="Helical" evidence="1">
    <location>
        <begin position="152"/>
        <end position="168"/>
    </location>
</feature>